<gene>
    <name evidence="8" type="ORF">CWR48_05235</name>
</gene>
<keyword evidence="2" id="KW-0238">DNA-binding</keyword>
<dbReference type="AlphaFoldDB" id="A0A3D8PX51"/>
<dbReference type="InterPro" id="IPR005471">
    <property type="entry name" value="Tscrpt_reg_IclR_N"/>
</dbReference>
<feature type="domain" description="IclR-ED" evidence="7">
    <location>
        <begin position="87"/>
        <end position="269"/>
    </location>
</feature>
<dbReference type="InterPro" id="IPR050707">
    <property type="entry name" value="HTH_MetabolicPath_Reg"/>
</dbReference>
<dbReference type="GO" id="GO:0003700">
    <property type="term" value="F:DNA-binding transcription factor activity"/>
    <property type="evidence" value="ECO:0007669"/>
    <property type="project" value="TreeGrafter"/>
</dbReference>
<sequence>MDIVRLVYYYINKEVEPMAETELLSSLSNALRILEAFKIDDPQKGVREIAQELEIPKSTVHRILHTLSHYGYVRKDHETNKYELGLSILELNTIFLTNLDLHTEALPIVEKLAETYRETSHLAVLDHLDLVYVCKVEGKNSEFTPSYTGLHNFIHCTSSGKLLLASSPRHLAEEVIKNGLERFTDTTFTDPDEFREELNTIYHQGYSISHGEYRSNSSSISAPVRNYNGHVIAAINLVIPTKRFNRSKVEQYIKALTHAGNMISERLGYYER</sequence>
<dbReference type="Gene3D" id="1.10.10.10">
    <property type="entry name" value="Winged helix-like DNA-binding domain superfamily/Winged helix DNA-binding domain"/>
    <property type="match status" value="1"/>
</dbReference>
<dbReference type="InterPro" id="IPR029016">
    <property type="entry name" value="GAF-like_dom_sf"/>
</dbReference>
<dbReference type="Gene3D" id="3.30.450.40">
    <property type="match status" value="1"/>
</dbReference>
<comment type="function">
    <text evidence="4">May be an activator protein for the gylABX operon.</text>
</comment>
<reference evidence="9" key="1">
    <citation type="submission" date="2017-11" db="EMBL/GenBank/DDBJ databases">
        <authorList>
            <person name="Zhu W."/>
        </authorList>
    </citation>
    <scope>NUCLEOTIDE SEQUENCE [LARGE SCALE GENOMIC DNA]</scope>
    <source>
        <strain evidence="9">CAU 1183</strain>
    </source>
</reference>
<dbReference type="Pfam" id="PF01614">
    <property type="entry name" value="IclR_C"/>
    <property type="match status" value="1"/>
</dbReference>
<dbReference type="SUPFAM" id="SSF55781">
    <property type="entry name" value="GAF domain-like"/>
    <property type="match status" value="1"/>
</dbReference>
<dbReference type="OrthoDB" id="9778379at2"/>
<dbReference type="GO" id="GO:0045892">
    <property type="term" value="P:negative regulation of DNA-templated transcription"/>
    <property type="evidence" value="ECO:0007669"/>
    <property type="project" value="UniProtKB-ARBA"/>
</dbReference>
<keyword evidence="9" id="KW-1185">Reference proteome</keyword>
<organism evidence="8 9">
    <name type="scientific">Oceanobacillus arenosus</name>
    <dbReference type="NCBI Taxonomy" id="1229153"/>
    <lineage>
        <taxon>Bacteria</taxon>
        <taxon>Bacillati</taxon>
        <taxon>Bacillota</taxon>
        <taxon>Bacilli</taxon>
        <taxon>Bacillales</taxon>
        <taxon>Bacillaceae</taxon>
        <taxon>Oceanobacillus</taxon>
    </lineage>
</organism>
<keyword evidence="3" id="KW-0804">Transcription</keyword>
<evidence type="ECO:0000256" key="4">
    <source>
        <dbReference type="ARBA" id="ARBA00058938"/>
    </source>
</evidence>
<comment type="caution">
    <text evidence="8">The sequence shown here is derived from an EMBL/GenBank/DDBJ whole genome shotgun (WGS) entry which is preliminary data.</text>
</comment>
<dbReference type="PROSITE" id="PS51078">
    <property type="entry name" value="ICLR_ED"/>
    <property type="match status" value="1"/>
</dbReference>
<evidence type="ECO:0000259" key="7">
    <source>
        <dbReference type="PROSITE" id="PS51078"/>
    </source>
</evidence>
<evidence type="ECO:0000313" key="8">
    <source>
        <dbReference type="EMBL" id="RDW20117.1"/>
    </source>
</evidence>
<dbReference type="SMART" id="SM00346">
    <property type="entry name" value="HTH_ICLR"/>
    <property type="match status" value="1"/>
</dbReference>
<evidence type="ECO:0000313" key="9">
    <source>
        <dbReference type="Proteomes" id="UP000257143"/>
    </source>
</evidence>
<dbReference type="GO" id="GO:0003677">
    <property type="term" value="F:DNA binding"/>
    <property type="evidence" value="ECO:0007669"/>
    <property type="project" value="UniProtKB-KW"/>
</dbReference>
<dbReference type="PROSITE" id="PS51077">
    <property type="entry name" value="HTH_ICLR"/>
    <property type="match status" value="1"/>
</dbReference>
<evidence type="ECO:0000259" key="6">
    <source>
        <dbReference type="PROSITE" id="PS51077"/>
    </source>
</evidence>
<proteinExistence type="predicted"/>
<evidence type="ECO:0000256" key="3">
    <source>
        <dbReference type="ARBA" id="ARBA00023163"/>
    </source>
</evidence>
<name>A0A3D8PX51_9BACI</name>
<dbReference type="Proteomes" id="UP000257143">
    <property type="component" value="Unassembled WGS sequence"/>
</dbReference>
<dbReference type="InterPro" id="IPR036388">
    <property type="entry name" value="WH-like_DNA-bd_sf"/>
</dbReference>
<protein>
    <recommendedName>
        <fullName evidence="5">Glycerol operon regulatory protein</fullName>
    </recommendedName>
</protein>
<accession>A0A3D8PX51</accession>
<dbReference type="EMBL" id="PIOC01000010">
    <property type="protein sequence ID" value="RDW20117.1"/>
    <property type="molecule type" value="Genomic_DNA"/>
</dbReference>
<dbReference type="Pfam" id="PF09339">
    <property type="entry name" value="HTH_IclR"/>
    <property type="match status" value="1"/>
</dbReference>
<dbReference type="InterPro" id="IPR036390">
    <property type="entry name" value="WH_DNA-bd_sf"/>
</dbReference>
<dbReference type="SUPFAM" id="SSF46785">
    <property type="entry name" value="Winged helix' DNA-binding domain"/>
    <property type="match status" value="1"/>
</dbReference>
<dbReference type="PANTHER" id="PTHR30136">
    <property type="entry name" value="HELIX-TURN-HELIX TRANSCRIPTIONAL REGULATOR, ICLR FAMILY"/>
    <property type="match status" value="1"/>
</dbReference>
<dbReference type="PANTHER" id="PTHR30136:SF35">
    <property type="entry name" value="HTH-TYPE TRANSCRIPTIONAL REGULATOR RV1719"/>
    <property type="match status" value="1"/>
</dbReference>
<feature type="domain" description="HTH iclR-type" evidence="6">
    <location>
        <begin position="24"/>
        <end position="86"/>
    </location>
</feature>
<evidence type="ECO:0000256" key="1">
    <source>
        <dbReference type="ARBA" id="ARBA00023015"/>
    </source>
</evidence>
<evidence type="ECO:0000256" key="2">
    <source>
        <dbReference type="ARBA" id="ARBA00023125"/>
    </source>
</evidence>
<dbReference type="InterPro" id="IPR014757">
    <property type="entry name" value="Tscrpt_reg_IclR_C"/>
</dbReference>
<evidence type="ECO:0000256" key="5">
    <source>
        <dbReference type="ARBA" id="ARBA00070406"/>
    </source>
</evidence>
<dbReference type="FunFam" id="1.10.10.10:FF:000056">
    <property type="entry name" value="IclR family transcriptional regulator"/>
    <property type="match status" value="1"/>
</dbReference>
<keyword evidence="1" id="KW-0805">Transcription regulation</keyword>